<dbReference type="Gene3D" id="1.20.1260.100">
    <property type="entry name" value="TspO/MBR protein"/>
    <property type="match status" value="1"/>
</dbReference>
<dbReference type="Proteomes" id="UP001500102">
    <property type="component" value="Unassembled WGS sequence"/>
</dbReference>
<dbReference type="EMBL" id="BAAAQB010000037">
    <property type="protein sequence ID" value="GAA2139657.1"/>
    <property type="molecule type" value="Genomic_DNA"/>
</dbReference>
<feature type="transmembrane region" description="Helical" evidence="6">
    <location>
        <begin position="65"/>
        <end position="86"/>
    </location>
</feature>
<comment type="subcellular location">
    <subcellularLocation>
        <location evidence="1">Membrane</location>
        <topology evidence="1">Multi-pass membrane protein</topology>
    </subcellularLocation>
</comment>
<dbReference type="RefSeq" id="WP_344366690.1">
    <property type="nucleotide sequence ID" value="NZ_BAAAQB010000037.1"/>
</dbReference>
<keyword evidence="4 6" id="KW-1133">Transmembrane helix</keyword>
<keyword evidence="3 6" id="KW-0812">Transmembrane</keyword>
<dbReference type="InterPro" id="IPR004307">
    <property type="entry name" value="TspO_MBR"/>
</dbReference>
<keyword evidence="8" id="KW-1185">Reference proteome</keyword>
<dbReference type="PIRSF" id="PIRSF005859">
    <property type="entry name" value="PBR"/>
    <property type="match status" value="1"/>
</dbReference>
<proteinExistence type="inferred from homology"/>
<reference evidence="7 8" key="1">
    <citation type="journal article" date="2019" name="Int. J. Syst. Evol. Microbiol.">
        <title>The Global Catalogue of Microorganisms (GCM) 10K type strain sequencing project: providing services to taxonomists for standard genome sequencing and annotation.</title>
        <authorList>
            <consortium name="The Broad Institute Genomics Platform"/>
            <consortium name="The Broad Institute Genome Sequencing Center for Infectious Disease"/>
            <person name="Wu L."/>
            <person name="Ma J."/>
        </authorList>
    </citation>
    <scope>NUCLEOTIDE SEQUENCE [LARGE SCALE GENOMIC DNA]</scope>
    <source>
        <strain evidence="7 8">JCM 15921</strain>
    </source>
</reference>
<evidence type="ECO:0000256" key="2">
    <source>
        <dbReference type="ARBA" id="ARBA00007524"/>
    </source>
</evidence>
<keyword evidence="5 6" id="KW-0472">Membrane</keyword>
<dbReference type="CDD" id="cd15904">
    <property type="entry name" value="TSPO_MBR"/>
    <property type="match status" value="1"/>
</dbReference>
<name>A0ABN2ZBG9_9MICC</name>
<accession>A0ABN2ZBG9</accession>
<feature type="transmembrane region" description="Helical" evidence="6">
    <location>
        <begin position="107"/>
        <end position="130"/>
    </location>
</feature>
<evidence type="ECO:0000256" key="3">
    <source>
        <dbReference type="ARBA" id="ARBA00022692"/>
    </source>
</evidence>
<dbReference type="PANTHER" id="PTHR10057:SF0">
    <property type="entry name" value="TRANSLOCATOR PROTEIN"/>
    <property type="match status" value="1"/>
</dbReference>
<organism evidence="7 8">
    <name type="scientific">Arthrobacter humicola</name>
    <dbReference type="NCBI Taxonomy" id="409291"/>
    <lineage>
        <taxon>Bacteria</taxon>
        <taxon>Bacillati</taxon>
        <taxon>Actinomycetota</taxon>
        <taxon>Actinomycetes</taxon>
        <taxon>Micrococcales</taxon>
        <taxon>Micrococcaceae</taxon>
        <taxon>Arthrobacter</taxon>
    </lineage>
</organism>
<dbReference type="InterPro" id="IPR038330">
    <property type="entry name" value="TspO/MBR-related_sf"/>
</dbReference>
<evidence type="ECO:0000256" key="6">
    <source>
        <dbReference type="SAM" id="Phobius"/>
    </source>
</evidence>
<evidence type="ECO:0000256" key="5">
    <source>
        <dbReference type="ARBA" id="ARBA00023136"/>
    </source>
</evidence>
<protein>
    <submittedName>
        <fullName evidence="7">Tryptophan-rich sensory protein</fullName>
    </submittedName>
</protein>
<comment type="similarity">
    <text evidence="2">Belongs to the TspO/BZRP family.</text>
</comment>
<evidence type="ECO:0000313" key="8">
    <source>
        <dbReference type="Proteomes" id="UP001500102"/>
    </source>
</evidence>
<evidence type="ECO:0000313" key="7">
    <source>
        <dbReference type="EMBL" id="GAA2139657.1"/>
    </source>
</evidence>
<dbReference type="PANTHER" id="PTHR10057">
    <property type="entry name" value="PERIPHERAL-TYPE BENZODIAZEPINE RECEPTOR"/>
    <property type="match status" value="1"/>
</dbReference>
<sequence length="191" mass="20304">MQVKIEHAVDRRPSARPGPRRQGAVLVGFLAVSHAVAYLASQVIISNAGGWYAAADKAPWTPPGWAFGSVWMMLYTTMAVAAWLVWRQRSGRGAGVKSAPDAGQHTGAMTVYGILLLLNVAWAPLFFGMYPMIGTAALWLALLVIVAHAVAASATTVLFSVASRAAGLLMLPYVSWIVFSCSLNVYAAANN</sequence>
<evidence type="ECO:0000256" key="1">
    <source>
        <dbReference type="ARBA" id="ARBA00004141"/>
    </source>
</evidence>
<feature type="transmembrane region" description="Helical" evidence="6">
    <location>
        <begin position="24"/>
        <end position="45"/>
    </location>
</feature>
<gene>
    <name evidence="7" type="ORF">GCM10009825_26830</name>
</gene>
<feature type="transmembrane region" description="Helical" evidence="6">
    <location>
        <begin position="168"/>
        <end position="189"/>
    </location>
</feature>
<comment type="caution">
    <text evidence="7">The sequence shown here is derived from an EMBL/GenBank/DDBJ whole genome shotgun (WGS) entry which is preliminary data.</text>
</comment>
<evidence type="ECO:0000256" key="4">
    <source>
        <dbReference type="ARBA" id="ARBA00022989"/>
    </source>
</evidence>
<dbReference type="Pfam" id="PF03073">
    <property type="entry name" value="TspO_MBR"/>
    <property type="match status" value="1"/>
</dbReference>
<feature type="transmembrane region" description="Helical" evidence="6">
    <location>
        <begin position="136"/>
        <end position="161"/>
    </location>
</feature>